<accession>A0AAI9UH81</accession>
<protein>
    <submittedName>
        <fullName evidence="1">Uncharacterized protein</fullName>
    </submittedName>
</protein>
<dbReference type="EMBL" id="MPDP01000279">
    <property type="protein sequence ID" value="KAK1458337.1"/>
    <property type="molecule type" value="Genomic_DNA"/>
</dbReference>
<evidence type="ECO:0000313" key="2">
    <source>
        <dbReference type="Proteomes" id="UP001239213"/>
    </source>
</evidence>
<name>A0AAI9UH81_9PEZI</name>
<keyword evidence="2" id="KW-1185">Reference proteome</keyword>
<dbReference type="Proteomes" id="UP001239213">
    <property type="component" value="Unassembled WGS sequence"/>
</dbReference>
<comment type="caution">
    <text evidence="1">The sequence shown here is derived from an EMBL/GenBank/DDBJ whole genome shotgun (WGS) entry which is preliminary data.</text>
</comment>
<sequence>MIAHHLPHLFQPLQRLSLPLSLSLSHSYQVRVQKDMSICDNNIRYDGTVPKLSILGRGVSNSILLSVLGASISSKRELELPFLSHPDPRPIFGSLGHPLLHHLM</sequence>
<organism evidence="1 2">
    <name type="scientific">Colletotrichum cuscutae</name>
    <dbReference type="NCBI Taxonomy" id="1209917"/>
    <lineage>
        <taxon>Eukaryota</taxon>
        <taxon>Fungi</taxon>
        <taxon>Dikarya</taxon>
        <taxon>Ascomycota</taxon>
        <taxon>Pezizomycotina</taxon>
        <taxon>Sordariomycetes</taxon>
        <taxon>Hypocreomycetidae</taxon>
        <taxon>Glomerellales</taxon>
        <taxon>Glomerellaceae</taxon>
        <taxon>Colletotrichum</taxon>
        <taxon>Colletotrichum acutatum species complex</taxon>
    </lineage>
</organism>
<evidence type="ECO:0000313" key="1">
    <source>
        <dbReference type="EMBL" id="KAK1458337.1"/>
    </source>
</evidence>
<reference evidence="1" key="1">
    <citation type="submission" date="2016-11" db="EMBL/GenBank/DDBJ databases">
        <title>The genome sequence of Colletotrichum cuscutae.</title>
        <authorList>
            <person name="Baroncelli R."/>
        </authorList>
    </citation>
    <scope>NUCLEOTIDE SEQUENCE</scope>
    <source>
        <strain evidence="1">IMI 304802</strain>
    </source>
</reference>
<dbReference type="AlphaFoldDB" id="A0AAI9UH81"/>
<gene>
    <name evidence="1" type="ORF">CCUS01_09436</name>
</gene>
<proteinExistence type="predicted"/>